<proteinExistence type="predicted"/>
<evidence type="ECO:0000313" key="3">
    <source>
        <dbReference type="Proteomes" id="UP000678499"/>
    </source>
</evidence>
<sequence>MTNLEYPIPFYRVDREMEPVCHGSRKAQEETSSLHQANFVTPGMLSLTAEDCGGTNATSRKHHEHRTCTKSVHKVVFLFCSLTLAIIIACIVFVEMKQTGDWEETSRRYHGEVGVNIQQLATHTHTHQENLAHPDY</sequence>
<dbReference type="AlphaFoldDB" id="A0A7R9GEY1"/>
<organism evidence="2">
    <name type="scientific">Notodromas monacha</name>
    <dbReference type="NCBI Taxonomy" id="399045"/>
    <lineage>
        <taxon>Eukaryota</taxon>
        <taxon>Metazoa</taxon>
        <taxon>Ecdysozoa</taxon>
        <taxon>Arthropoda</taxon>
        <taxon>Crustacea</taxon>
        <taxon>Oligostraca</taxon>
        <taxon>Ostracoda</taxon>
        <taxon>Podocopa</taxon>
        <taxon>Podocopida</taxon>
        <taxon>Cypridocopina</taxon>
        <taxon>Cypridoidea</taxon>
        <taxon>Cyprididae</taxon>
        <taxon>Notodromas</taxon>
    </lineage>
</organism>
<evidence type="ECO:0000313" key="2">
    <source>
        <dbReference type="EMBL" id="CAD7280063.1"/>
    </source>
</evidence>
<accession>A0A7R9GEY1</accession>
<evidence type="ECO:0000256" key="1">
    <source>
        <dbReference type="SAM" id="Phobius"/>
    </source>
</evidence>
<reference evidence="2" key="1">
    <citation type="submission" date="2020-11" db="EMBL/GenBank/DDBJ databases">
        <authorList>
            <person name="Tran Van P."/>
        </authorList>
    </citation>
    <scope>NUCLEOTIDE SEQUENCE</scope>
</reference>
<protein>
    <submittedName>
        <fullName evidence="2">Uncharacterized protein</fullName>
    </submittedName>
</protein>
<keyword evidence="3" id="KW-1185">Reference proteome</keyword>
<dbReference type="EMBL" id="CAJPEX010001921">
    <property type="protein sequence ID" value="CAG0920215.1"/>
    <property type="molecule type" value="Genomic_DNA"/>
</dbReference>
<keyword evidence="1" id="KW-1133">Transmembrane helix</keyword>
<name>A0A7R9GEY1_9CRUS</name>
<dbReference type="EMBL" id="OA883958">
    <property type="protein sequence ID" value="CAD7280063.1"/>
    <property type="molecule type" value="Genomic_DNA"/>
</dbReference>
<keyword evidence="1" id="KW-0812">Transmembrane</keyword>
<feature type="transmembrane region" description="Helical" evidence="1">
    <location>
        <begin position="75"/>
        <end position="94"/>
    </location>
</feature>
<dbReference type="Proteomes" id="UP000678499">
    <property type="component" value="Unassembled WGS sequence"/>
</dbReference>
<keyword evidence="1" id="KW-0472">Membrane</keyword>
<gene>
    <name evidence="2" type="ORF">NMOB1V02_LOCUS7727</name>
</gene>